<proteinExistence type="predicted"/>
<feature type="domain" description="SAM" evidence="3">
    <location>
        <begin position="268"/>
        <end position="326"/>
    </location>
</feature>
<dbReference type="Proteomes" id="UP001140949">
    <property type="component" value="Unassembled WGS sequence"/>
</dbReference>
<name>A0AAX6IJY1_IRIPA</name>
<feature type="compositionally biased region" description="Basic residues" evidence="2">
    <location>
        <begin position="189"/>
        <end position="203"/>
    </location>
</feature>
<comment type="caution">
    <text evidence="4">The sequence shown here is derived from an EMBL/GenBank/DDBJ whole genome shotgun (WGS) entry which is preliminary data.</text>
</comment>
<dbReference type="AlphaFoldDB" id="A0AAX6IJY1"/>
<dbReference type="SMART" id="SM00454">
    <property type="entry name" value="SAM"/>
    <property type="match status" value="1"/>
</dbReference>
<dbReference type="Gene3D" id="1.10.150.50">
    <property type="entry name" value="Transcription Factor, Ets-1"/>
    <property type="match status" value="1"/>
</dbReference>
<dbReference type="CDD" id="cd09487">
    <property type="entry name" value="SAM_superfamily"/>
    <property type="match status" value="1"/>
</dbReference>
<dbReference type="PANTHER" id="PTHR10627">
    <property type="entry name" value="SCP160"/>
    <property type="match status" value="1"/>
</dbReference>
<organism evidence="4 5">
    <name type="scientific">Iris pallida</name>
    <name type="common">Sweet iris</name>
    <dbReference type="NCBI Taxonomy" id="29817"/>
    <lineage>
        <taxon>Eukaryota</taxon>
        <taxon>Viridiplantae</taxon>
        <taxon>Streptophyta</taxon>
        <taxon>Embryophyta</taxon>
        <taxon>Tracheophyta</taxon>
        <taxon>Spermatophyta</taxon>
        <taxon>Magnoliopsida</taxon>
        <taxon>Liliopsida</taxon>
        <taxon>Asparagales</taxon>
        <taxon>Iridaceae</taxon>
        <taxon>Iridoideae</taxon>
        <taxon>Irideae</taxon>
        <taxon>Iris</taxon>
    </lineage>
</organism>
<evidence type="ECO:0000256" key="1">
    <source>
        <dbReference type="ARBA" id="ARBA00022737"/>
    </source>
</evidence>
<feature type="compositionally biased region" description="Basic and acidic residues" evidence="2">
    <location>
        <begin position="219"/>
        <end position="259"/>
    </location>
</feature>
<dbReference type="InterPro" id="IPR001660">
    <property type="entry name" value="SAM"/>
</dbReference>
<feature type="region of interest" description="Disordered" evidence="2">
    <location>
        <begin position="83"/>
        <end position="144"/>
    </location>
</feature>
<keyword evidence="5" id="KW-1185">Reference proteome</keyword>
<dbReference type="SUPFAM" id="SSF47769">
    <property type="entry name" value="SAM/Pointed domain"/>
    <property type="match status" value="1"/>
</dbReference>
<reference evidence="4" key="1">
    <citation type="journal article" date="2023" name="GigaByte">
        <title>Genome assembly of the bearded iris, Iris pallida Lam.</title>
        <authorList>
            <person name="Bruccoleri R.E."/>
            <person name="Oakeley E.J."/>
            <person name="Faust A.M.E."/>
            <person name="Altorfer M."/>
            <person name="Dessus-Babus S."/>
            <person name="Burckhardt D."/>
            <person name="Oertli M."/>
            <person name="Naumann U."/>
            <person name="Petersen F."/>
            <person name="Wong J."/>
        </authorList>
    </citation>
    <scope>NUCLEOTIDE SEQUENCE</scope>
    <source>
        <strain evidence="4">GSM-AAB239-AS_SAM_17_03QT</strain>
    </source>
</reference>
<feature type="compositionally biased region" description="Acidic residues" evidence="2">
    <location>
        <begin position="170"/>
        <end position="179"/>
    </location>
</feature>
<evidence type="ECO:0000259" key="3">
    <source>
        <dbReference type="PROSITE" id="PS50105"/>
    </source>
</evidence>
<evidence type="ECO:0000313" key="4">
    <source>
        <dbReference type="EMBL" id="KAJ6853144.1"/>
    </source>
</evidence>
<dbReference type="PANTHER" id="PTHR10627:SF69">
    <property type="entry name" value="PROTEIN BICAUDAL C"/>
    <property type="match status" value="1"/>
</dbReference>
<protein>
    <submittedName>
        <fullName evidence="4">Ankyrin repeat and SAM domain-containing protein 6</fullName>
    </submittedName>
</protein>
<reference evidence="4" key="2">
    <citation type="submission" date="2023-04" db="EMBL/GenBank/DDBJ databases">
        <authorList>
            <person name="Bruccoleri R.E."/>
            <person name="Oakeley E.J."/>
            <person name="Faust A.-M."/>
            <person name="Dessus-Babus S."/>
            <person name="Altorfer M."/>
            <person name="Burckhardt D."/>
            <person name="Oertli M."/>
            <person name="Naumann U."/>
            <person name="Petersen F."/>
            <person name="Wong J."/>
        </authorList>
    </citation>
    <scope>NUCLEOTIDE SEQUENCE</scope>
    <source>
        <strain evidence="4">GSM-AAB239-AS_SAM_17_03QT</strain>
        <tissue evidence="4">Leaf</tissue>
    </source>
</reference>
<dbReference type="EMBL" id="JANAVB010000999">
    <property type="protein sequence ID" value="KAJ6853144.1"/>
    <property type="molecule type" value="Genomic_DNA"/>
</dbReference>
<evidence type="ECO:0000256" key="2">
    <source>
        <dbReference type="SAM" id="MobiDB-lite"/>
    </source>
</evidence>
<feature type="region of interest" description="Disordered" evidence="2">
    <location>
        <begin position="168"/>
        <end position="259"/>
    </location>
</feature>
<gene>
    <name evidence="4" type="ORF">M6B38_251385</name>
</gene>
<evidence type="ECO:0000313" key="5">
    <source>
        <dbReference type="Proteomes" id="UP001140949"/>
    </source>
</evidence>
<accession>A0AAX6IJY1</accession>
<sequence length="329" mass="37071">MLSAKLSSLLAHCWVTFEKLPSNNDAKPPLVHGKYQKKEHKTLILSISSPVYFLPNSKSFQRHPLLEQAQTLTPKISLPLPMADIHHHRPPSDPPTNGGVAHEALTHPSPSVAGSTAAKRQRRPSVRLGDIGEQSTTLSDPFLRRPKIFSTSSAVKNRGSRNPTHILETLAEESPDEKEDNLRTLASSIRKRNRDSKSRRGRSIRSSTWSSSIPDAGDEALRPESDDLRREDSLSPMEETDRDRVRVSQEDIPSERDWEEDCHAEGGIRPWLNRLGLGRYAPVFEIHEVDDEILPMLTLEDLKDMGINAVGSRRKIFFAIQKLKRNNLD</sequence>
<dbReference type="PROSITE" id="PS50105">
    <property type="entry name" value="SAM_DOMAIN"/>
    <property type="match status" value="1"/>
</dbReference>
<dbReference type="Pfam" id="PF07647">
    <property type="entry name" value="SAM_2"/>
    <property type="match status" value="1"/>
</dbReference>
<dbReference type="InterPro" id="IPR013761">
    <property type="entry name" value="SAM/pointed_sf"/>
</dbReference>
<keyword evidence="1" id="KW-0677">Repeat</keyword>